<dbReference type="GO" id="GO:0016324">
    <property type="term" value="C:apical plasma membrane"/>
    <property type="evidence" value="ECO:0007669"/>
    <property type="project" value="UniProtKB-SubCell"/>
</dbReference>
<keyword evidence="8" id="KW-0851">Voltage-gated channel</keyword>
<evidence type="ECO:0000256" key="8">
    <source>
        <dbReference type="ARBA" id="ARBA00022882"/>
    </source>
</evidence>
<keyword evidence="12 19" id="KW-0472">Membrane</keyword>
<comment type="caution">
    <text evidence="20">The sequence shown here is derived from an EMBL/GenBank/DDBJ whole genome shotgun (WGS) entry which is preliminary data.</text>
</comment>
<dbReference type="PANTHER" id="PTHR15282:SF8">
    <property type="entry name" value="POTASSIUM VOLTAGE-GATED CHANNEL SUBFAMILY E MEMBER 2"/>
    <property type="match status" value="1"/>
</dbReference>
<dbReference type="GO" id="GO:0086091">
    <property type="term" value="P:regulation of heart rate by cardiac conduction"/>
    <property type="evidence" value="ECO:0007669"/>
    <property type="project" value="TreeGrafter"/>
</dbReference>
<dbReference type="InterPro" id="IPR000369">
    <property type="entry name" value="K_chnl_KCNE"/>
</dbReference>
<keyword evidence="13" id="KW-0407">Ion channel</keyword>
<name>A0AAV3B304_PYXAD</name>
<gene>
    <name evidence="20" type="ORF">GDO54_002049</name>
</gene>
<evidence type="ECO:0000256" key="5">
    <source>
        <dbReference type="ARBA" id="ARBA00022538"/>
    </source>
</evidence>
<dbReference type="PRINTS" id="PR01605">
    <property type="entry name" value="KCNE2CHANNEL"/>
</dbReference>
<keyword evidence="21" id="KW-1185">Reference proteome</keyword>
<dbReference type="GO" id="GO:0008076">
    <property type="term" value="C:voltage-gated potassium channel complex"/>
    <property type="evidence" value="ECO:0007669"/>
    <property type="project" value="TreeGrafter"/>
</dbReference>
<dbReference type="Pfam" id="PF02060">
    <property type="entry name" value="ISK_Channel"/>
    <property type="match status" value="1"/>
</dbReference>
<evidence type="ECO:0000256" key="11">
    <source>
        <dbReference type="ARBA" id="ARBA00023065"/>
    </source>
</evidence>
<evidence type="ECO:0000313" key="20">
    <source>
        <dbReference type="EMBL" id="DBA34498.1"/>
    </source>
</evidence>
<dbReference type="AlphaFoldDB" id="A0AAV3B304"/>
<dbReference type="PANTHER" id="PTHR15282">
    <property type="entry name" value="POTASSIUM VOLTAGE-GATED CHANNEL SUBFAMILY E MEMBER 1, 3"/>
    <property type="match status" value="1"/>
</dbReference>
<dbReference type="GO" id="GO:0044325">
    <property type="term" value="F:transmembrane transporter binding"/>
    <property type="evidence" value="ECO:0007669"/>
    <property type="project" value="TreeGrafter"/>
</dbReference>
<evidence type="ECO:0000256" key="17">
    <source>
        <dbReference type="ARBA" id="ARBA00042904"/>
    </source>
</evidence>
<keyword evidence="3" id="KW-0813">Transport</keyword>
<organism evidence="20 21">
    <name type="scientific">Pyxicephalus adspersus</name>
    <name type="common">African bullfrog</name>
    <dbReference type="NCBI Taxonomy" id="30357"/>
    <lineage>
        <taxon>Eukaryota</taxon>
        <taxon>Metazoa</taxon>
        <taxon>Chordata</taxon>
        <taxon>Craniata</taxon>
        <taxon>Vertebrata</taxon>
        <taxon>Euteleostomi</taxon>
        <taxon>Amphibia</taxon>
        <taxon>Batrachia</taxon>
        <taxon>Anura</taxon>
        <taxon>Neobatrachia</taxon>
        <taxon>Ranoidea</taxon>
        <taxon>Pyxicephalidae</taxon>
        <taxon>Pyxicephalinae</taxon>
        <taxon>Pyxicephalus</taxon>
    </lineage>
</organism>
<accession>A0AAV3B304</accession>
<evidence type="ECO:0000256" key="1">
    <source>
        <dbReference type="ARBA" id="ARBA00004251"/>
    </source>
</evidence>
<evidence type="ECO:0000256" key="15">
    <source>
        <dbReference type="ARBA" id="ARBA00039513"/>
    </source>
</evidence>
<evidence type="ECO:0000256" key="3">
    <source>
        <dbReference type="ARBA" id="ARBA00022448"/>
    </source>
</evidence>
<evidence type="ECO:0000256" key="12">
    <source>
        <dbReference type="ARBA" id="ARBA00023136"/>
    </source>
</evidence>
<evidence type="ECO:0000256" key="4">
    <source>
        <dbReference type="ARBA" id="ARBA00022475"/>
    </source>
</evidence>
<evidence type="ECO:0000256" key="19">
    <source>
        <dbReference type="SAM" id="Phobius"/>
    </source>
</evidence>
<evidence type="ECO:0000256" key="10">
    <source>
        <dbReference type="ARBA" id="ARBA00022989"/>
    </source>
</evidence>
<evidence type="ECO:0000256" key="18">
    <source>
        <dbReference type="ARBA" id="ARBA00042937"/>
    </source>
</evidence>
<keyword evidence="11" id="KW-0406">Ion transport</keyword>
<evidence type="ECO:0000256" key="14">
    <source>
        <dbReference type="ARBA" id="ARBA00037861"/>
    </source>
</evidence>
<dbReference type="GO" id="GO:1902282">
    <property type="term" value="F:voltage-gated potassium channel activity involved in ventricular cardiac muscle cell action potential repolarization"/>
    <property type="evidence" value="ECO:0007669"/>
    <property type="project" value="TreeGrafter"/>
</dbReference>
<proteinExistence type="inferred from homology"/>
<dbReference type="GO" id="GO:0005251">
    <property type="term" value="F:delayed rectifier potassium channel activity"/>
    <property type="evidence" value="ECO:0007669"/>
    <property type="project" value="TreeGrafter"/>
</dbReference>
<dbReference type="EMBL" id="DYDO01000001">
    <property type="protein sequence ID" value="DBA34498.1"/>
    <property type="molecule type" value="Genomic_DNA"/>
</dbReference>
<keyword evidence="5" id="KW-0633">Potassium transport</keyword>
<comment type="similarity">
    <text evidence="2">Belongs to the potassium channel KCNE family.</text>
</comment>
<evidence type="ECO:0000256" key="6">
    <source>
        <dbReference type="ARBA" id="ARBA00022692"/>
    </source>
</evidence>
<evidence type="ECO:0000256" key="13">
    <source>
        <dbReference type="ARBA" id="ARBA00023303"/>
    </source>
</evidence>
<evidence type="ECO:0000313" key="21">
    <source>
        <dbReference type="Proteomes" id="UP001181693"/>
    </source>
</evidence>
<keyword evidence="4" id="KW-1003">Cell membrane</keyword>
<feature type="transmembrane region" description="Helical" evidence="19">
    <location>
        <begin position="49"/>
        <end position="69"/>
    </location>
</feature>
<protein>
    <recommendedName>
        <fullName evidence="15">Potassium voltage-gated channel subfamily E member 2</fullName>
    </recommendedName>
    <alternativeName>
        <fullName evidence="16">MinK-related peptide 1</fullName>
    </alternativeName>
    <alternativeName>
        <fullName evidence="17">Minimum potassium ion channel-related peptide 1</fullName>
    </alternativeName>
    <alternativeName>
        <fullName evidence="18">Potassium channel subunit beta MiRP1</fullName>
    </alternativeName>
</protein>
<keyword evidence="9" id="KW-0630">Potassium</keyword>
<evidence type="ECO:0000256" key="9">
    <source>
        <dbReference type="ARBA" id="ARBA00022958"/>
    </source>
</evidence>
<dbReference type="GO" id="GO:0015459">
    <property type="term" value="F:potassium channel regulator activity"/>
    <property type="evidence" value="ECO:0007669"/>
    <property type="project" value="TreeGrafter"/>
</dbReference>
<keyword evidence="10 19" id="KW-1133">Transmembrane helix</keyword>
<sequence length="117" mass="13629">MYVSANFTETIENSFKKIFENYMNNWRKNNTIQNSELQNTLEEENFNYVILYLMVMIGIFSFIVVSILVSTTRSKRHKQIDEPDPYNKYIANDFGDKIVGVTLENPATRSYTAPLSP</sequence>
<dbReference type="GO" id="GO:0097623">
    <property type="term" value="P:potassium ion export across plasma membrane"/>
    <property type="evidence" value="ECO:0007669"/>
    <property type="project" value="TreeGrafter"/>
</dbReference>
<dbReference type="GO" id="GO:0060307">
    <property type="term" value="P:regulation of ventricular cardiac muscle cell membrane repolarization"/>
    <property type="evidence" value="ECO:0007669"/>
    <property type="project" value="TreeGrafter"/>
</dbReference>
<keyword evidence="6 19" id="KW-0812">Transmembrane</keyword>
<reference evidence="20" key="1">
    <citation type="thesis" date="2020" institute="ProQuest LLC" country="789 East Eisenhower Parkway, Ann Arbor, MI, USA">
        <title>Comparative Genomics and Chromosome Evolution.</title>
        <authorList>
            <person name="Mudd A.B."/>
        </authorList>
    </citation>
    <scope>NUCLEOTIDE SEQUENCE</scope>
    <source>
        <strain evidence="20">1538</strain>
        <tissue evidence="20">Blood</tissue>
    </source>
</reference>
<evidence type="ECO:0000256" key="7">
    <source>
        <dbReference type="ARBA" id="ARBA00022826"/>
    </source>
</evidence>
<dbReference type="Proteomes" id="UP001181693">
    <property type="component" value="Unassembled WGS sequence"/>
</dbReference>
<keyword evidence="7" id="KW-0631">Potassium channel</keyword>
<evidence type="ECO:0000256" key="2">
    <source>
        <dbReference type="ARBA" id="ARBA00005688"/>
    </source>
</evidence>
<comment type="subcellular location">
    <subcellularLocation>
        <location evidence="14">Apical cell membrane</location>
        <topology evidence="14">Single-pass membrane protein</topology>
    </subcellularLocation>
    <subcellularLocation>
        <location evidence="1">Cell membrane</location>
        <topology evidence="1">Single-pass type I membrane protein</topology>
    </subcellularLocation>
</comment>
<dbReference type="InterPro" id="IPR005425">
    <property type="entry name" value="K_chnl_volt-dep_bsu_KCNE2"/>
</dbReference>
<evidence type="ECO:0000256" key="16">
    <source>
        <dbReference type="ARBA" id="ARBA00041657"/>
    </source>
</evidence>